<name>A0A9W8NCF1_9PEZI</name>
<feature type="region of interest" description="Disordered" evidence="1">
    <location>
        <begin position="169"/>
        <end position="188"/>
    </location>
</feature>
<reference evidence="2" key="1">
    <citation type="submission" date="2022-07" db="EMBL/GenBank/DDBJ databases">
        <title>Genome Sequence of Xylaria arbuscula.</title>
        <authorList>
            <person name="Buettner E."/>
        </authorList>
    </citation>
    <scope>NUCLEOTIDE SEQUENCE</scope>
    <source>
        <strain evidence="2">VT107</strain>
    </source>
</reference>
<feature type="compositionally biased region" description="Acidic residues" evidence="1">
    <location>
        <begin position="236"/>
        <end position="249"/>
    </location>
</feature>
<proteinExistence type="predicted"/>
<evidence type="ECO:0000313" key="3">
    <source>
        <dbReference type="Proteomes" id="UP001148614"/>
    </source>
</evidence>
<dbReference type="EMBL" id="JANPWZ010001159">
    <property type="protein sequence ID" value="KAJ3568214.1"/>
    <property type="molecule type" value="Genomic_DNA"/>
</dbReference>
<evidence type="ECO:0000313" key="2">
    <source>
        <dbReference type="EMBL" id="KAJ3568214.1"/>
    </source>
</evidence>
<dbReference type="AlphaFoldDB" id="A0A9W8NCF1"/>
<dbReference type="Proteomes" id="UP001148614">
    <property type="component" value="Unassembled WGS sequence"/>
</dbReference>
<protein>
    <submittedName>
        <fullName evidence="2">Uncharacterized protein</fullName>
    </submittedName>
</protein>
<accession>A0A9W8NCF1</accession>
<feature type="compositionally biased region" description="Basic and acidic residues" evidence="1">
    <location>
        <begin position="198"/>
        <end position="209"/>
    </location>
</feature>
<comment type="caution">
    <text evidence="2">The sequence shown here is derived from an EMBL/GenBank/DDBJ whole genome shotgun (WGS) entry which is preliminary data.</text>
</comment>
<keyword evidence="3" id="KW-1185">Reference proteome</keyword>
<sequence length="266" mass="30015">MSIVFKGKLRLSLPESGMKYESSHRLLHNDRRESRVADALRAAGYEITPASITEVLIHLFKTATPLVVKGRADGEDLWDILPLVQKEIDWASKVPEATFLEMFVCLIEARCQWEKNPVYPFDRYELYNAAVLALIAFRTAVGDCNIVGESWIVTDAVFFNELAEGFDIDDDEDEDVDMNDSDDEEVDIREDDCETIHSESHECHLRDEDPYNGGSHSEDSRSGGFCSEASYNDSSHDEDEDEEIQDENLDPTVAAVIPPMVKMAID</sequence>
<dbReference type="VEuPathDB" id="FungiDB:F4678DRAFT_459273"/>
<feature type="region of interest" description="Disordered" evidence="1">
    <location>
        <begin position="198"/>
        <end position="266"/>
    </location>
</feature>
<organism evidence="2 3">
    <name type="scientific">Xylaria arbuscula</name>
    <dbReference type="NCBI Taxonomy" id="114810"/>
    <lineage>
        <taxon>Eukaryota</taxon>
        <taxon>Fungi</taxon>
        <taxon>Dikarya</taxon>
        <taxon>Ascomycota</taxon>
        <taxon>Pezizomycotina</taxon>
        <taxon>Sordariomycetes</taxon>
        <taxon>Xylariomycetidae</taxon>
        <taxon>Xylariales</taxon>
        <taxon>Xylariaceae</taxon>
        <taxon>Xylaria</taxon>
    </lineage>
</organism>
<gene>
    <name evidence="2" type="ORF">NPX13_g6498</name>
</gene>
<evidence type="ECO:0000256" key="1">
    <source>
        <dbReference type="SAM" id="MobiDB-lite"/>
    </source>
</evidence>